<keyword evidence="2" id="KW-1185">Reference proteome</keyword>
<dbReference type="AlphaFoldDB" id="A0A9X6RPL5"/>
<proteinExistence type="predicted"/>
<feature type="non-terminal residue" evidence="1">
    <location>
        <position position="1"/>
    </location>
</feature>
<sequence>ALLNACDGKVNSPGWHGDTPLHIACCLNLTEVSNSTCLWRQSSGGFFSGMKPITTPQAAATAREFLNFQ</sequence>
<reference evidence="2" key="1">
    <citation type="submission" date="2017-01" db="EMBL/GenBank/DDBJ databases">
        <title>Comparative genomics of anhydrobiosis in the tardigrade Hypsibius dujardini.</title>
        <authorList>
            <person name="Yoshida Y."/>
            <person name="Koutsovoulos G."/>
            <person name="Laetsch D."/>
            <person name="Stevens L."/>
            <person name="Kumar S."/>
            <person name="Horikawa D."/>
            <person name="Ishino K."/>
            <person name="Komine S."/>
            <person name="Tomita M."/>
            <person name="Blaxter M."/>
            <person name="Arakawa K."/>
        </authorList>
    </citation>
    <scope>NUCLEOTIDE SEQUENCE [LARGE SCALE GENOMIC DNA]</scope>
    <source>
        <strain evidence="2">Z151</strain>
    </source>
</reference>
<name>A0A9X6RPL5_HYPEX</name>
<evidence type="ECO:0000313" key="1">
    <source>
        <dbReference type="EMBL" id="OWA55623.1"/>
    </source>
</evidence>
<organism evidence="1 2">
    <name type="scientific">Hypsibius exemplaris</name>
    <name type="common">Freshwater tardigrade</name>
    <dbReference type="NCBI Taxonomy" id="2072580"/>
    <lineage>
        <taxon>Eukaryota</taxon>
        <taxon>Metazoa</taxon>
        <taxon>Ecdysozoa</taxon>
        <taxon>Tardigrada</taxon>
        <taxon>Eutardigrada</taxon>
        <taxon>Parachela</taxon>
        <taxon>Hypsibioidea</taxon>
        <taxon>Hypsibiidae</taxon>
        <taxon>Hypsibius</taxon>
    </lineage>
</organism>
<dbReference type="EMBL" id="MTYJ01001105">
    <property type="protein sequence ID" value="OWA55623.1"/>
    <property type="molecule type" value="Genomic_DNA"/>
</dbReference>
<protein>
    <submittedName>
        <fullName evidence="1">Uncharacterized protein</fullName>
    </submittedName>
</protein>
<dbReference type="Proteomes" id="UP000192578">
    <property type="component" value="Unassembled WGS sequence"/>
</dbReference>
<accession>A0A9X6RPL5</accession>
<gene>
    <name evidence="1" type="ORF">BV898_20011</name>
</gene>
<evidence type="ECO:0000313" key="2">
    <source>
        <dbReference type="Proteomes" id="UP000192578"/>
    </source>
</evidence>
<comment type="caution">
    <text evidence="1">The sequence shown here is derived from an EMBL/GenBank/DDBJ whole genome shotgun (WGS) entry which is preliminary data.</text>
</comment>